<dbReference type="InterPro" id="IPR005079">
    <property type="entry name" value="Peptidase_C45_hydrolase"/>
</dbReference>
<dbReference type="InterPro" id="IPR047803">
    <property type="entry name" value="DCD1A/B-like"/>
</dbReference>
<sequence length="595" mass="68070">MRLKELFVCLIICSVSVFADEVLYKAYGDFLNPQTEEFTRRIDYEFKANDREFDKSGRLTYLSKGDSSFTLSFSLGLLKIHVTRDKGRLQLYTPHNKTLFMSSSSESGFSLASVMTCLEGMDPKLSDDIKTLLSFEKLQNNCDVIVRKNGPIYYIYAKGVMVAEIKLKGSTLDKAKIFFQTGILNLKFSNSKRAYLVYRNSQAKTVVKPSEMDMNRSLTRSLARYIEIRHHEILQPEIKEDVKEGKHGTLRRYKGFNFVYLKGSPYEIGWQHGDFLAAESRRVIDSTLYLMGMVYTIKTGNWFMDKIREAQVRLDKYTPKEYLEELKGLAEGSKIPYEEVHLANYFPALFHCSGFTVKDEKTVDGTLYHGRVLDYMCRIGLQYNNAIFTVEKVDSLAFVNVGFAGFIGSVSGMNEEKISLGEMGGRGEGLWDGVPMPILMRMTLEKAHSLEEAKTIFSTNERTCEYYYIFADGKDKSSTAVYAKPESIEFLDPGKSHEKLPYKVPKCLMIASGSRYESLHNKVKEYELIDDQKAIDLMNAPTASLTNNLHSVLFVPEKMKLWISYAGIYHGAYDEEFIELKLSELLKKDFYLKSN</sequence>
<dbReference type="NCBIfam" id="NF040521">
    <property type="entry name" value="C45_proenzyme"/>
    <property type="match status" value="1"/>
</dbReference>
<comment type="caution">
    <text evidence="2">The sequence shown here is derived from an EMBL/GenBank/DDBJ whole genome shotgun (WGS) entry which is preliminary data.</text>
</comment>
<dbReference type="InterPro" id="IPR047794">
    <property type="entry name" value="C45_proenzyme-like"/>
</dbReference>
<evidence type="ECO:0000259" key="1">
    <source>
        <dbReference type="Pfam" id="PF03417"/>
    </source>
</evidence>
<dbReference type="EMBL" id="ABCK01000001">
    <property type="protein sequence ID" value="EDM29706.1"/>
    <property type="molecule type" value="Genomic_DNA"/>
</dbReference>
<evidence type="ECO:0000313" key="2">
    <source>
        <dbReference type="EMBL" id="EDM29706.1"/>
    </source>
</evidence>
<dbReference type="Proteomes" id="UP000004947">
    <property type="component" value="Unassembled WGS sequence"/>
</dbReference>
<reference evidence="2 3" key="1">
    <citation type="journal article" date="2010" name="J. Bacteriol.">
        <title>Genome sequence of Lentisphaera araneosa HTCC2155T, the type species of the order Lentisphaerales in the phylum Lentisphaerae.</title>
        <authorList>
            <person name="Thrash J.C."/>
            <person name="Cho J.C."/>
            <person name="Vergin K.L."/>
            <person name="Morris R.M."/>
            <person name="Giovannoni S.J."/>
        </authorList>
    </citation>
    <scope>NUCLEOTIDE SEQUENCE [LARGE SCALE GENOMIC DNA]</scope>
    <source>
        <strain evidence="2 3">HTCC2155</strain>
    </source>
</reference>
<dbReference type="RefSeq" id="WP_007276825.1">
    <property type="nucleotide sequence ID" value="NZ_ABCK01000001.1"/>
</dbReference>
<organism evidence="2 3">
    <name type="scientific">Lentisphaera araneosa HTCC2155</name>
    <dbReference type="NCBI Taxonomy" id="313628"/>
    <lineage>
        <taxon>Bacteria</taxon>
        <taxon>Pseudomonadati</taxon>
        <taxon>Lentisphaerota</taxon>
        <taxon>Lentisphaeria</taxon>
        <taxon>Lentisphaerales</taxon>
        <taxon>Lentisphaeraceae</taxon>
        <taxon>Lentisphaera</taxon>
    </lineage>
</organism>
<dbReference type="STRING" id="313628.LNTAR_18188"/>
<protein>
    <recommendedName>
        <fullName evidence="1">Peptidase C45 hydrolase domain-containing protein</fullName>
    </recommendedName>
</protein>
<accession>A6DFX6</accession>
<dbReference type="Gene3D" id="3.60.60.10">
    <property type="entry name" value="Penicillin V Acylase, Chain A"/>
    <property type="match status" value="1"/>
</dbReference>
<feature type="domain" description="Peptidase C45 hydrolase" evidence="1">
    <location>
        <begin position="382"/>
        <end position="477"/>
    </location>
</feature>
<gene>
    <name evidence="2" type="ORF">LNTAR_18188</name>
</gene>
<dbReference type="eggNOG" id="COG4927">
    <property type="taxonomic scope" value="Bacteria"/>
</dbReference>
<proteinExistence type="predicted"/>
<dbReference type="PANTHER" id="PTHR35190">
    <property type="entry name" value="PROTEIN DCD1B"/>
    <property type="match status" value="1"/>
</dbReference>
<keyword evidence="3" id="KW-1185">Reference proteome</keyword>
<dbReference type="AlphaFoldDB" id="A6DFX6"/>
<dbReference type="PANTHER" id="PTHR35190:SF2">
    <property type="entry name" value="PROTEIN DCD1B"/>
    <property type="match status" value="1"/>
</dbReference>
<dbReference type="Pfam" id="PF03417">
    <property type="entry name" value="AAT"/>
    <property type="match status" value="1"/>
</dbReference>
<evidence type="ECO:0000313" key="3">
    <source>
        <dbReference type="Proteomes" id="UP000004947"/>
    </source>
</evidence>
<name>A6DFX6_9BACT</name>
<dbReference type="OrthoDB" id="8109453at2"/>